<dbReference type="EC" id="3.5.1.25" evidence="2"/>
<evidence type="ECO:0000313" key="14">
    <source>
        <dbReference type="Proteomes" id="UP000029844"/>
    </source>
</evidence>
<feature type="domain" description="Amidohydrolase-related" evidence="12">
    <location>
        <begin position="52"/>
        <end position="377"/>
    </location>
</feature>
<evidence type="ECO:0000256" key="3">
    <source>
        <dbReference type="ARBA" id="ARBA00018029"/>
    </source>
</evidence>
<dbReference type="PANTHER" id="PTHR11113:SF14">
    <property type="entry name" value="N-ACETYLGLUCOSAMINE-6-PHOSPHATE DEACETYLASE"/>
    <property type="match status" value="1"/>
</dbReference>
<dbReference type="PANTHER" id="PTHR11113">
    <property type="entry name" value="N-ACETYLGLUCOSAMINE-6-PHOSPHATE DEACETYLASE"/>
    <property type="match status" value="1"/>
</dbReference>
<dbReference type="eggNOG" id="COG1820">
    <property type="taxonomic scope" value="Bacteria"/>
</dbReference>
<evidence type="ECO:0000256" key="10">
    <source>
        <dbReference type="PIRSR" id="PIRSR038994-1"/>
    </source>
</evidence>
<accession>A0A099W9E8</accession>
<feature type="active site" description="Proton donor/acceptor" evidence="10">
    <location>
        <position position="274"/>
    </location>
</feature>
<organism evidence="13 14">
    <name type="scientific">Listeria booriae</name>
    <dbReference type="NCBI Taxonomy" id="1552123"/>
    <lineage>
        <taxon>Bacteria</taxon>
        <taxon>Bacillati</taxon>
        <taxon>Bacillota</taxon>
        <taxon>Bacilli</taxon>
        <taxon>Bacillales</taxon>
        <taxon>Listeriaceae</taxon>
        <taxon>Listeria</taxon>
    </lineage>
</organism>
<feature type="binding site" evidence="11">
    <location>
        <position position="195"/>
    </location>
    <ligand>
        <name>Zn(2+)</name>
        <dbReference type="ChEBI" id="CHEBI:29105"/>
    </ligand>
</feature>
<dbReference type="GeneID" id="58717174"/>
<evidence type="ECO:0000256" key="9">
    <source>
        <dbReference type="PIRNR" id="PIRNR038994"/>
    </source>
</evidence>
<dbReference type="Proteomes" id="UP000029844">
    <property type="component" value="Unassembled WGS sequence"/>
</dbReference>
<sequence>MTTLMKNIQISGEKGTKAAHIIIHDGKIQKITDTIGDESAYDTIIEGQNQLLIPGMIDVHIHGANHYDMMDGTTKSIQEVSKKSLETGCTGFLVTSVTSSLEQLLAMIEATKQVVGNEMGAKILGIHLEGPYLNIEKKGMQNPEFLRHPDLNEMKEIMKHADGLIKMVTIAPELPGAKEMIAYLKSQDIVIAAGHTNATYEEAIDAFDQGVTHITHCCNAMPQIHHRSPGITTAALERDGVSVQAIVDNVHLHPGIVRLMHKVKTADQMVLITDALQAMGVGDGDYQFGGHHVTVTDGVARLDDGTLASSTVTMNQALKVSTDMAIPLHDTIKMATTTPAQILNENNIGCIEIGKDADLVLLNENFEVISVLLKGEIAI</sequence>
<dbReference type="EMBL" id="JNFA01000019">
    <property type="protein sequence ID" value="KGL41632.1"/>
    <property type="molecule type" value="Genomic_DNA"/>
</dbReference>
<evidence type="ECO:0000256" key="5">
    <source>
        <dbReference type="ARBA" id="ARBA00022801"/>
    </source>
</evidence>
<evidence type="ECO:0000256" key="4">
    <source>
        <dbReference type="ARBA" id="ARBA00022723"/>
    </source>
</evidence>
<dbReference type="InterPro" id="IPR006680">
    <property type="entry name" value="Amidohydro-rel"/>
</dbReference>
<comment type="similarity">
    <text evidence="1 9">Belongs to the metallo-dependent hydrolases superfamily. NagA family.</text>
</comment>
<dbReference type="PIRSF" id="PIRSF038994">
    <property type="entry name" value="NagA"/>
    <property type="match status" value="1"/>
</dbReference>
<dbReference type="FunFam" id="3.20.20.140:FF:000004">
    <property type="entry name" value="N-acetylglucosamine-6-phosphate deacetylase"/>
    <property type="match status" value="1"/>
</dbReference>
<reference evidence="13 14" key="1">
    <citation type="submission" date="2014-05" db="EMBL/GenBank/DDBJ databases">
        <title>Novel Listeriaceae from food processing environments.</title>
        <authorList>
            <person name="den Bakker H.C."/>
        </authorList>
    </citation>
    <scope>NUCLEOTIDE SEQUENCE [LARGE SCALE GENOMIC DNA]</scope>
    <source>
        <strain evidence="13 14">FSL A5-0281</strain>
    </source>
</reference>
<dbReference type="CDD" id="cd00854">
    <property type="entry name" value="NagA"/>
    <property type="match status" value="1"/>
</dbReference>
<evidence type="ECO:0000313" key="13">
    <source>
        <dbReference type="EMBL" id="KGL41632.1"/>
    </source>
</evidence>
<dbReference type="Gene3D" id="3.20.20.140">
    <property type="entry name" value="Metal-dependent hydrolases"/>
    <property type="match status" value="1"/>
</dbReference>
<dbReference type="Gene3D" id="2.30.40.10">
    <property type="entry name" value="Urease, subunit C, domain 1"/>
    <property type="match status" value="1"/>
</dbReference>
<gene>
    <name evidence="13" type="ORF">EP57_07255</name>
</gene>
<dbReference type="GO" id="GO:0046872">
    <property type="term" value="F:metal ion binding"/>
    <property type="evidence" value="ECO:0007669"/>
    <property type="project" value="UniProtKB-KW"/>
</dbReference>
<keyword evidence="5 9" id="KW-0378">Hydrolase</keyword>
<evidence type="ECO:0000256" key="1">
    <source>
        <dbReference type="ARBA" id="ARBA00010716"/>
    </source>
</evidence>
<keyword evidence="6 9" id="KW-0119">Carbohydrate metabolism</keyword>
<dbReference type="SUPFAM" id="SSF51556">
    <property type="entry name" value="Metallo-dependent hydrolases"/>
    <property type="match status" value="1"/>
</dbReference>
<comment type="caution">
    <text evidence="13">The sequence shown here is derived from an EMBL/GenBank/DDBJ whole genome shotgun (WGS) entry which is preliminary data.</text>
</comment>
<comment type="cofactor">
    <cofactor evidence="11">
        <name>a divalent metal cation</name>
        <dbReference type="ChEBI" id="CHEBI:60240"/>
    </cofactor>
    <text evidence="11">Binds 1 divalent metal cation per subunit.</text>
</comment>
<dbReference type="NCBIfam" id="TIGR00221">
    <property type="entry name" value="nagA"/>
    <property type="match status" value="1"/>
</dbReference>
<evidence type="ECO:0000256" key="8">
    <source>
        <dbReference type="ARBA" id="ARBA00060590"/>
    </source>
</evidence>
<evidence type="ECO:0000256" key="7">
    <source>
        <dbReference type="ARBA" id="ARBA00047647"/>
    </source>
</evidence>
<feature type="binding site" evidence="11">
    <location>
        <position position="129"/>
    </location>
    <ligand>
        <name>Zn(2+)</name>
        <dbReference type="ChEBI" id="CHEBI:29105"/>
    </ligand>
</feature>
<comment type="catalytic activity">
    <reaction evidence="7">
        <text>N-acetyl-D-glucosamine 6-phosphate + H2O = D-glucosamine 6-phosphate + acetate</text>
        <dbReference type="Rhea" id="RHEA:22936"/>
        <dbReference type="ChEBI" id="CHEBI:15377"/>
        <dbReference type="ChEBI" id="CHEBI:30089"/>
        <dbReference type="ChEBI" id="CHEBI:57513"/>
        <dbReference type="ChEBI" id="CHEBI:58725"/>
        <dbReference type="EC" id="3.5.1.25"/>
    </reaction>
</comment>
<protein>
    <recommendedName>
        <fullName evidence="3">N-acetylglucosamine-6-phosphate deacetylase</fullName>
        <ecNumber evidence="2">3.5.1.25</ecNumber>
    </recommendedName>
</protein>
<comment type="pathway">
    <text evidence="8">Amino-sugar metabolism; N-acetylneuraminate degradation; D-fructose 6-phosphate from N-acetylneuraminate: step 4/5.</text>
</comment>
<dbReference type="GO" id="GO:0008448">
    <property type="term" value="F:N-acetylglucosamine-6-phosphate deacetylase activity"/>
    <property type="evidence" value="ECO:0007669"/>
    <property type="project" value="UniProtKB-EC"/>
</dbReference>
<evidence type="ECO:0000256" key="6">
    <source>
        <dbReference type="ARBA" id="ARBA00023277"/>
    </source>
</evidence>
<dbReference type="AlphaFoldDB" id="A0A099W9E8"/>
<keyword evidence="14" id="KW-1185">Reference proteome</keyword>
<dbReference type="Pfam" id="PF01979">
    <property type="entry name" value="Amidohydro_1"/>
    <property type="match status" value="1"/>
</dbReference>
<name>A0A099W9E8_9LIST</name>
<dbReference type="GO" id="GO:0006046">
    <property type="term" value="P:N-acetylglucosamine catabolic process"/>
    <property type="evidence" value="ECO:0007669"/>
    <property type="project" value="TreeGrafter"/>
</dbReference>
<evidence type="ECO:0000256" key="2">
    <source>
        <dbReference type="ARBA" id="ARBA00011899"/>
    </source>
</evidence>
<dbReference type="SUPFAM" id="SSF51338">
    <property type="entry name" value="Composite domain of metallo-dependent hydrolases"/>
    <property type="match status" value="1"/>
</dbReference>
<dbReference type="InterPro" id="IPR011059">
    <property type="entry name" value="Metal-dep_hydrolase_composite"/>
</dbReference>
<dbReference type="InterPro" id="IPR003764">
    <property type="entry name" value="GlcNAc_6-P_deAcase"/>
</dbReference>
<evidence type="ECO:0000259" key="12">
    <source>
        <dbReference type="Pfam" id="PF01979"/>
    </source>
</evidence>
<dbReference type="RefSeq" id="WP_036085469.1">
    <property type="nucleotide sequence ID" value="NZ_CBCSHQ010000005.1"/>
</dbReference>
<dbReference type="STRING" id="1552123.EP57_07255"/>
<evidence type="ECO:0000256" key="11">
    <source>
        <dbReference type="PIRSR" id="PIRSR038994-3"/>
    </source>
</evidence>
<feature type="binding site" evidence="11">
    <location>
        <position position="216"/>
    </location>
    <ligand>
        <name>Zn(2+)</name>
        <dbReference type="ChEBI" id="CHEBI:29105"/>
    </ligand>
</feature>
<keyword evidence="4 11" id="KW-0479">Metal-binding</keyword>
<dbReference type="OrthoDB" id="9776488at2"/>
<dbReference type="InterPro" id="IPR032466">
    <property type="entry name" value="Metal_Hydrolase"/>
</dbReference>
<proteinExistence type="inferred from homology"/>